<protein>
    <recommendedName>
        <fullName evidence="3">DUF3616 domain-containing protein</fullName>
    </recommendedName>
</protein>
<dbReference type="Proteomes" id="UP000533469">
    <property type="component" value="Unassembled WGS sequence"/>
</dbReference>
<feature type="signal peptide" evidence="2">
    <location>
        <begin position="1"/>
        <end position="31"/>
    </location>
</feature>
<reference evidence="4 5" key="1">
    <citation type="submission" date="2020-08" db="EMBL/GenBank/DDBJ databases">
        <title>Genomic Encyclopedia of Type Strains, Phase IV (KMG-IV): sequencing the most valuable type-strain genomes for metagenomic binning, comparative biology and taxonomic classification.</title>
        <authorList>
            <person name="Goeker M."/>
        </authorList>
    </citation>
    <scope>NUCLEOTIDE SEQUENCE [LARGE SCALE GENOMIC DNA]</scope>
    <source>
        <strain evidence="4 5">DSM 5895</strain>
    </source>
</reference>
<evidence type="ECO:0000256" key="2">
    <source>
        <dbReference type="SAM" id="SignalP"/>
    </source>
</evidence>
<name>A0A839ZAR5_9HYPH</name>
<proteinExistence type="predicted"/>
<evidence type="ECO:0000259" key="3">
    <source>
        <dbReference type="Pfam" id="PF12275"/>
    </source>
</evidence>
<feature type="region of interest" description="Disordered" evidence="1">
    <location>
        <begin position="142"/>
        <end position="161"/>
    </location>
</feature>
<feature type="region of interest" description="Disordered" evidence="1">
    <location>
        <begin position="384"/>
        <end position="405"/>
    </location>
</feature>
<keyword evidence="2" id="KW-0732">Signal</keyword>
<dbReference type="Pfam" id="PF12275">
    <property type="entry name" value="DUF3616"/>
    <property type="match status" value="1"/>
</dbReference>
<dbReference type="AlphaFoldDB" id="A0A839ZAR5"/>
<evidence type="ECO:0000313" key="4">
    <source>
        <dbReference type="EMBL" id="MBB3771851.1"/>
    </source>
</evidence>
<feature type="domain" description="DUF3616" evidence="3">
    <location>
        <begin position="123"/>
        <end position="393"/>
    </location>
</feature>
<evidence type="ECO:0000256" key="1">
    <source>
        <dbReference type="SAM" id="MobiDB-lite"/>
    </source>
</evidence>
<dbReference type="RefSeq" id="WP_183190016.1">
    <property type="nucleotide sequence ID" value="NZ_JACICD010000004.1"/>
</dbReference>
<feature type="chain" id="PRO_5032683277" description="DUF3616 domain-containing protein" evidence="2">
    <location>
        <begin position="32"/>
        <end position="405"/>
    </location>
</feature>
<dbReference type="EMBL" id="JACICD010000004">
    <property type="protein sequence ID" value="MBB3771851.1"/>
    <property type="molecule type" value="Genomic_DNA"/>
</dbReference>
<accession>A0A839ZAR5</accession>
<dbReference type="InterPro" id="IPR022060">
    <property type="entry name" value="DUF3616"/>
</dbReference>
<evidence type="ECO:0000313" key="5">
    <source>
        <dbReference type="Proteomes" id="UP000533469"/>
    </source>
</evidence>
<feature type="compositionally biased region" description="Polar residues" evidence="1">
    <location>
        <begin position="396"/>
        <end position="405"/>
    </location>
</feature>
<sequence>MSAGEWCRTGRRVVRVILALLPLTLASAASARDWPVEGKLFGELKKDRPIGSADAGDYAKAENISGIACALDAGFPRLCIVVDDQTQGAQILIAKKEGGQAGGFIPFPSQIFRNAKGKEKVLDFDGEAVAYGDGAFYVTGSHGRPRHESAGQPADKAAEEDAKAQASRRLFRVVVGPGAVDLFGGWTGKALEACASGAAPRPADQLKMAPLSFCATGRLNEAIAAQPELAALSNAPLQQQGLSIEGLAVRDGRLYAGLRTPVIDGRAFILSVAADPLFGSGPLDAKLNPLALGPDSRGGPRGIRDLVPFRDGFLIIAGPANDPPGDAVAAGDYALFQYADGQLTKRLNLKSYGAKVKPEGLLPLTDDGGKVEVLLLFDGPDEGGGQTVTFDAPETPTVTANPPSP</sequence>
<gene>
    <name evidence="4" type="ORF">FHS55_002460</name>
</gene>
<keyword evidence="5" id="KW-1185">Reference proteome</keyword>
<organism evidence="4 5">
    <name type="scientific">Ancylobacter tetraedralis</name>
    <dbReference type="NCBI Taxonomy" id="217068"/>
    <lineage>
        <taxon>Bacteria</taxon>
        <taxon>Pseudomonadati</taxon>
        <taxon>Pseudomonadota</taxon>
        <taxon>Alphaproteobacteria</taxon>
        <taxon>Hyphomicrobiales</taxon>
        <taxon>Xanthobacteraceae</taxon>
        <taxon>Ancylobacter</taxon>
    </lineage>
</organism>
<comment type="caution">
    <text evidence="4">The sequence shown here is derived from an EMBL/GenBank/DDBJ whole genome shotgun (WGS) entry which is preliminary data.</text>
</comment>